<organism evidence="1">
    <name type="scientific">Anguilla anguilla</name>
    <name type="common">European freshwater eel</name>
    <name type="synonym">Muraena anguilla</name>
    <dbReference type="NCBI Taxonomy" id="7936"/>
    <lineage>
        <taxon>Eukaryota</taxon>
        <taxon>Metazoa</taxon>
        <taxon>Chordata</taxon>
        <taxon>Craniata</taxon>
        <taxon>Vertebrata</taxon>
        <taxon>Euteleostomi</taxon>
        <taxon>Actinopterygii</taxon>
        <taxon>Neopterygii</taxon>
        <taxon>Teleostei</taxon>
        <taxon>Anguilliformes</taxon>
        <taxon>Anguillidae</taxon>
        <taxon>Anguilla</taxon>
    </lineage>
</organism>
<reference evidence="1" key="1">
    <citation type="submission" date="2014-11" db="EMBL/GenBank/DDBJ databases">
        <authorList>
            <person name="Amaro Gonzalez C."/>
        </authorList>
    </citation>
    <scope>NUCLEOTIDE SEQUENCE</scope>
</reference>
<evidence type="ECO:0000313" key="1">
    <source>
        <dbReference type="EMBL" id="JAH88089.1"/>
    </source>
</evidence>
<dbReference type="AlphaFoldDB" id="A0A0E9WCF8"/>
<proteinExistence type="predicted"/>
<protein>
    <submittedName>
        <fullName evidence="1">Uncharacterized protein</fullName>
    </submittedName>
</protein>
<accession>A0A0E9WCF8</accession>
<sequence length="36" mass="3991">MSCPRGLTVCNGLPVKRSPQTAVQQSKFQERTKASR</sequence>
<dbReference type="EMBL" id="GBXM01020488">
    <property type="protein sequence ID" value="JAH88089.1"/>
    <property type="molecule type" value="Transcribed_RNA"/>
</dbReference>
<name>A0A0E9WCF8_ANGAN</name>
<reference evidence="1" key="2">
    <citation type="journal article" date="2015" name="Fish Shellfish Immunol.">
        <title>Early steps in the European eel (Anguilla anguilla)-Vibrio vulnificus interaction in the gills: Role of the RtxA13 toxin.</title>
        <authorList>
            <person name="Callol A."/>
            <person name="Pajuelo D."/>
            <person name="Ebbesson L."/>
            <person name="Teles M."/>
            <person name="MacKenzie S."/>
            <person name="Amaro C."/>
        </authorList>
    </citation>
    <scope>NUCLEOTIDE SEQUENCE</scope>
</reference>